<dbReference type="Proteomes" id="UP001056120">
    <property type="component" value="Linkage Group LG06"/>
</dbReference>
<sequence>MLLLWVLFNFVLNLEPLRINWRTCLANLLSSPVQGLGEASDNDYENTDSEPDYGPKQYEQLAKLRAAFGGRRKSMAKKNTRGPPPESSSKKRKHDDDEKDSEYTVTPKAKAKFVKKSRVDTQTDDEFFFLII</sequence>
<gene>
    <name evidence="1" type="ORF">L1987_18928</name>
</gene>
<keyword evidence="2" id="KW-1185">Reference proteome</keyword>
<evidence type="ECO:0000313" key="2">
    <source>
        <dbReference type="Proteomes" id="UP001056120"/>
    </source>
</evidence>
<reference evidence="1 2" key="2">
    <citation type="journal article" date="2022" name="Mol. Ecol. Resour.">
        <title>The genomes of chicory, endive, great burdock and yacon provide insights into Asteraceae paleo-polyploidization history and plant inulin production.</title>
        <authorList>
            <person name="Fan W."/>
            <person name="Wang S."/>
            <person name="Wang H."/>
            <person name="Wang A."/>
            <person name="Jiang F."/>
            <person name="Liu H."/>
            <person name="Zhao H."/>
            <person name="Xu D."/>
            <person name="Zhang Y."/>
        </authorList>
    </citation>
    <scope>NUCLEOTIDE SEQUENCE [LARGE SCALE GENOMIC DNA]</scope>
    <source>
        <strain evidence="2">cv. Yunnan</strain>
        <tissue evidence="1">Leaves</tissue>
    </source>
</reference>
<evidence type="ECO:0000313" key="1">
    <source>
        <dbReference type="EMBL" id="KAI3814180.1"/>
    </source>
</evidence>
<accession>A0ACB9J327</accession>
<proteinExistence type="predicted"/>
<organism evidence="1 2">
    <name type="scientific">Smallanthus sonchifolius</name>
    <dbReference type="NCBI Taxonomy" id="185202"/>
    <lineage>
        <taxon>Eukaryota</taxon>
        <taxon>Viridiplantae</taxon>
        <taxon>Streptophyta</taxon>
        <taxon>Embryophyta</taxon>
        <taxon>Tracheophyta</taxon>
        <taxon>Spermatophyta</taxon>
        <taxon>Magnoliopsida</taxon>
        <taxon>eudicotyledons</taxon>
        <taxon>Gunneridae</taxon>
        <taxon>Pentapetalae</taxon>
        <taxon>asterids</taxon>
        <taxon>campanulids</taxon>
        <taxon>Asterales</taxon>
        <taxon>Asteraceae</taxon>
        <taxon>Asteroideae</taxon>
        <taxon>Heliantheae alliance</taxon>
        <taxon>Millerieae</taxon>
        <taxon>Smallanthus</taxon>
    </lineage>
</organism>
<name>A0ACB9J327_9ASTR</name>
<comment type="caution">
    <text evidence="1">The sequence shown here is derived from an EMBL/GenBank/DDBJ whole genome shotgun (WGS) entry which is preliminary data.</text>
</comment>
<dbReference type="EMBL" id="CM042023">
    <property type="protein sequence ID" value="KAI3814180.1"/>
    <property type="molecule type" value="Genomic_DNA"/>
</dbReference>
<reference evidence="2" key="1">
    <citation type="journal article" date="2022" name="Mol. Ecol. Resour.">
        <title>The genomes of chicory, endive, great burdock and yacon provide insights into Asteraceae palaeo-polyploidization history and plant inulin production.</title>
        <authorList>
            <person name="Fan W."/>
            <person name="Wang S."/>
            <person name="Wang H."/>
            <person name="Wang A."/>
            <person name="Jiang F."/>
            <person name="Liu H."/>
            <person name="Zhao H."/>
            <person name="Xu D."/>
            <person name="Zhang Y."/>
        </authorList>
    </citation>
    <scope>NUCLEOTIDE SEQUENCE [LARGE SCALE GENOMIC DNA]</scope>
    <source>
        <strain evidence="2">cv. Yunnan</strain>
    </source>
</reference>
<protein>
    <submittedName>
        <fullName evidence="1">Uncharacterized protein</fullName>
    </submittedName>
</protein>